<dbReference type="PANTHER" id="PTHR43236">
    <property type="entry name" value="ANTITOXIN HIGA1"/>
    <property type="match status" value="1"/>
</dbReference>
<dbReference type="PANTHER" id="PTHR43236:SF1">
    <property type="entry name" value="BLL7220 PROTEIN"/>
    <property type="match status" value="1"/>
</dbReference>
<reference evidence="2 3" key="1">
    <citation type="submission" date="2018-07" db="EMBL/GenBank/DDBJ databases">
        <title>Genomic Encyclopedia of Type Strains, Phase IV (KMG-IV): sequencing the most valuable type-strain genomes for metagenomic binning, comparative biology and taxonomic classification.</title>
        <authorList>
            <person name="Goeker M."/>
        </authorList>
    </citation>
    <scope>NUCLEOTIDE SEQUENCE [LARGE SCALE GENOMIC DNA]</scope>
    <source>
        <strain evidence="2 3">DSM 25281</strain>
    </source>
</reference>
<evidence type="ECO:0000313" key="2">
    <source>
        <dbReference type="EMBL" id="RDI37528.1"/>
    </source>
</evidence>
<dbReference type="RefSeq" id="WP_114747124.1">
    <property type="nucleotide sequence ID" value="NZ_QQAY01000021.1"/>
</dbReference>
<keyword evidence="3" id="KW-1185">Reference proteome</keyword>
<name>A0A370G183_9BACI</name>
<dbReference type="Gene3D" id="1.10.10.2910">
    <property type="match status" value="1"/>
</dbReference>
<feature type="domain" description="IrrE N-terminal-like" evidence="1">
    <location>
        <begin position="87"/>
        <end position="185"/>
    </location>
</feature>
<gene>
    <name evidence="2" type="ORF">DFR59_12125</name>
</gene>
<dbReference type="InterPro" id="IPR052345">
    <property type="entry name" value="Rad_response_metalloprotease"/>
</dbReference>
<protein>
    <submittedName>
        <fullName evidence="2">Uncharacterized protein DUF955</fullName>
    </submittedName>
</protein>
<dbReference type="InterPro" id="IPR010359">
    <property type="entry name" value="IrrE_HExxH"/>
</dbReference>
<proteinExistence type="predicted"/>
<evidence type="ECO:0000313" key="3">
    <source>
        <dbReference type="Proteomes" id="UP000255326"/>
    </source>
</evidence>
<dbReference type="Proteomes" id="UP000255326">
    <property type="component" value="Unassembled WGS sequence"/>
</dbReference>
<accession>A0A370G183</accession>
<dbReference type="OrthoDB" id="9816277at2"/>
<dbReference type="Pfam" id="PF06114">
    <property type="entry name" value="Peptidase_M78"/>
    <property type="match status" value="1"/>
</dbReference>
<dbReference type="EMBL" id="QQAY01000021">
    <property type="protein sequence ID" value="RDI37528.1"/>
    <property type="molecule type" value="Genomic_DNA"/>
</dbReference>
<dbReference type="AlphaFoldDB" id="A0A370G183"/>
<comment type="caution">
    <text evidence="2">The sequence shown here is derived from an EMBL/GenBank/DDBJ whole genome shotgun (WGS) entry which is preliminary data.</text>
</comment>
<evidence type="ECO:0000259" key="1">
    <source>
        <dbReference type="Pfam" id="PF06114"/>
    </source>
</evidence>
<sequence length="213" mass="25055">MRFITIDEMEVITQKILNDYGFEVHTNGLVPVPIEEIIEFHYELSILWEDISYLKSDGIVMAAIYPNEKTIVMNESQKDLFKEKIGTRNFTFAHELGHWVLHASDESQLCLELETNKKVFYCRSKSRKPPEEFQADLFAGCILMPKPIIESFLNEIKRERTVNWQDLYWLKDELDVSITALKVRIEQLRLLHFDNKTIYNSPEEAMGQMSFNI</sequence>
<organism evidence="2 3">
    <name type="scientific">Falsibacillus pallidus</name>
    <dbReference type="NCBI Taxonomy" id="493781"/>
    <lineage>
        <taxon>Bacteria</taxon>
        <taxon>Bacillati</taxon>
        <taxon>Bacillota</taxon>
        <taxon>Bacilli</taxon>
        <taxon>Bacillales</taxon>
        <taxon>Bacillaceae</taxon>
        <taxon>Falsibacillus</taxon>
    </lineage>
</organism>